<organism evidence="6 7">
    <name type="scientific">Candidatus Neomicrothrix parvicella RN1</name>
    <dbReference type="NCBI Taxonomy" id="1229780"/>
    <lineage>
        <taxon>Bacteria</taxon>
        <taxon>Bacillati</taxon>
        <taxon>Actinomycetota</taxon>
        <taxon>Acidimicrobiia</taxon>
        <taxon>Acidimicrobiales</taxon>
        <taxon>Microthrixaceae</taxon>
        <taxon>Candidatus Neomicrothrix</taxon>
    </lineage>
</organism>
<dbReference type="STRING" id="1229780.BN381_100051"/>
<gene>
    <name evidence="6" type="ORF">BN381_100051</name>
</gene>
<dbReference type="InterPro" id="IPR028081">
    <property type="entry name" value="Leu-bd"/>
</dbReference>
<dbReference type="InterPro" id="IPR028082">
    <property type="entry name" value="Peripla_BP_I"/>
</dbReference>
<dbReference type="SUPFAM" id="SSF53822">
    <property type="entry name" value="Periplasmic binding protein-like I"/>
    <property type="match status" value="2"/>
</dbReference>
<protein>
    <submittedName>
        <fullName evidence="6">Putative ABC-type branched-chain amino acid transport systems periplasmic component-like protein</fullName>
    </submittedName>
</protein>
<dbReference type="AlphaFoldDB" id="R4YVU3"/>
<reference evidence="6 7" key="1">
    <citation type="journal article" date="2013" name="ISME J.">
        <title>Metabolic model for the filamentous 'Candidatus Microthrix parvicella' based on genomic and metagenomic analyses.</title>
        <authorList>
            <person name="Jon McIlroy S."/>
            <person name="Kristiansen R."/>
            <person name="Albertsen M."/>
            <person name="Michael Karst S."/>
            <person name="Rossetti S."/>
            <person name="Lund Nielsen J."/>
            <person name="Tandoi V."/>
            <person name="James Seviour R."/>
            <person name="Nielsen P.H."/>
        </authorList>
    </citation>
    <scope>NUCLEOTIDE SEQUENCE [LARGE SCALE GENOMIC DNA]</scope>
    <source>
        <strain evidence="6 7">RN1</strain>
    </source>
</reference>
<keyword evidence="4" id="KW-0472">Membrane</keyword>
<evidence type="ECO:0000256" key="4">
    <source>
        <dbReference type="SAM" id="Phobius"/>
    </source>
</evidence>
<dbReference type="HOGENOM" id="CLU_038455_0_0_11"/>
<comment type="similarity">
    <text evidence="1">Belongs to the leucine-binding protein family.</text>
</comment>
<keyword evidence="2" id="KW-0732">Signal</keyword>
<feature type="region of interest" description="Disordered" evidence="3">
    <location>
        <begin position="93"/>
        <end position="131"/>
    </location>
</feature>
<evidence type="ECO:0000256" key="2">
    <source>
        <dbReference type="ARBA" id="ARBA00022729"/>
    </source>
</evidence>
<proteinExistence type="inferred from homology"/>
<sequence length="532" mass="54624">MNDHDHDSPHAAMDQPTRGGAPGPWSPSDGTGEAAIDQTTQSTADLASHSVPPIPPQGSSNSTLLKVTVGMTAAFLLVAVAILGVVLLGGDDEPQFRSAKTANDEPAERSADEEDAAGTTATPDDAPSTNSLVGMLGSTPLVDLDDEFKDRLRQVDPALVDYNYAAESYDAAIVIGLAAEAAGTDGSALAQRINDITRDGEKCTDFASCQAILDVGGDPDYDGQSGPLEFSGNGEPTRASYGILQFGTVGCVETVECIDDANTEFVMAEAPAKADVPQVPVTVDRGGDGTLKLGSLLPKTGSLAFLGPPEFAGIDLAVREMNAAGGVLGSEVSHIEGDSGDTENAVAPKTVSTLLAQDVDAIIGAPSTSVTLSVIDTVTNAGVVMFSPAATSKTLSDYDDQGLLFRAAPSDILQGAVLAETVAGDGHRDVYILALNDDYGTELADDFTTSFEANGGSVAGTEIYDPKATTFADVVGSAKQAEPDAVLLLGFDETSKILAEMIDQDIGPSSLPVYGVDGNMGNALVENFEAGR</sequence>
<evidence type="ECO:0000259" key="5">
    <source>
        <dbReference type="Pfam" id="PF13458"/>
    </source>
</evidence>
<dbReference type="InterPro" id="IPR051010">
    <property type="entry name" value="BCAA_transport"/>
</dbReference>
<evidence type="ECO:0000313" key="6">
    <source>
        <dbReference type="EMBL" id="CCM62164.1"/>
    </source>
</evidence>
<dbReference type="EMBL" id="CANL01000002">
    <property type="protein sequence ID" value="CCM62164.1"/>
    <property type="molecule type" value="Genomic_DNA"/>
</dbReference>
<dbReference type="PANTHER" id="PTHR30483:SF6">
    <property type="entry name" value="PERIPLASMIC BINDING PROTEIN OF ABC TRANSPORTER FOR NATURAL AMINO ACIDS"/>
    <property type="match status" value="1"/>
</dbReference>
<feature type="transmembrane region" description="Helical" evidence="4">
    <location>
        <begin position="69"/>
        <end position="90"/>
    </location>
</feature>
<dbReference type="Pfam" id="PF13458">
    <property type="entry name" value="Peripla_BP_6"/>
    <property type="match status" value="1"/>
</dbReference>
<comment type="caution">
    <text evidence="6">The sequence shown here is derived from an EMBL/GenBank/DDBJ whole genome shotgun (WGS) entry which is preliminary data.</text>
</comment>
<evidence type="ECO:0000256" key="3">
    <source>
        <dbReference type="SAM" id="MobiDB-lite"/>
    </source>
</evidence>
<dbReference type="CDD" id="cd06346">
    <property type="entry name" value="PBP1_ABC_ligand_binding-like"/>
    <property type="match status" value="1"/>
</dbReference>
<dbReference type="Proteomes" id="UP000018291">
    <property type="component" value="Unassembled WGS sequence"/>
</dbReference>
<evidence type="ECO:0000313" key="7">
    <source>
        <dbReference type="Proteomes" id="UP000018291"/>
    </source>
</evidence>
<dbReference type="RefSeq" id="WP_012223329.1">
    <property type="nucleotide sequence ID" value="NZ_HG422565.1"/>
</dbReference>
<dbReference type="eggNOG" id="COG0683">
    <property type="taxonomic scope" value="Bacteria"/>
</dbReference>
<accession>R4YVU3</accession>
<dbReference type="OrthoDB" id="7337537at2"/>
<name>R4YVU3_9ACTN</name>
<feature type="region of interest" description="Disordered" evidence="3">
    <location>
        <begin position="1"/>
        <end position="59"/>
    </location>
</feature>
<feature type="compositionally biased region" description="Low complexity" evidence="3">
    <location>
        <begin position="117"/>
        <end position="129"/>
    </location>
</feature>
<feature type="domain" description="Leucine-binding protein" evidence="5">
    <location>
        <begin position="290"/>
        <end position="517"/>
    </location>
</feature>
<evidence type="ECO:0000256" key="1">
    <source>
        <dbReference type="ARBA" id="ARBA00010062"/>
    </source>
</evidence>
<keyword evidence="7" id="KW-1185">Reference proteome</keyword>
<dbReference type="Gene3D" id="3.40.50.2300">
    <property type="match status" value="3"/>
</dbReference>
<keyword evidence="4" id="KW-1133">Transmembrane helix</keyword>
<dbReference type="PANTHER" id="PTHR30483">
    <property type="entry name" value="LEUCINE-SPECIFIC-BINDING PROTEIN"/>
    <property type="match status" value="1"/>
</dbReference>
<keyword evidence="4" id="KW-0812">Transmembrane</keyword>